<evidence type="ECO:0000256" key="1">
    <source>
        <dbReference type="SAM" id="MobiDB-lite"/>
    </source>
</evidence>
<gene>
    <name evidence="3" type="ORF">H4F90_13930</name>
</gene>
<evidence type="ECO:0000256" key="2">
    <source>
        <dbReference type="SAM" id="SignalP"/>
    </source>
</evidence>
<dbReference type="EMBL" id="JACIVI010000006">
    <property type="protein sequence ID" value="MBB1163068.1"/>
    <property type="molecule type" value="Genomic_DNA"/>
</dbReference>
<dbReference type="Proteomes" id="UP000586093">
    <property type="component" value="Unassembled WGS sequence"/>
</dbReference>
<sequence length="239" mass="26259">MNLSLRPFACWLALVLGAAALPLAAQTPVQPESQPAASPEPSEAERLVFMQTPLAAMKPPQRLVYLYRHEGSAVKEPVDDQAVLELLPDSAGACCDVRAAFLSGPRKLQLPLIEQARGNPIVLFFLEREVRRLNEQTKGSANHFRKRIRLALVDQATVTPRSFRFGGQQVAGSEVRVQPFLLDPNRPRYERLAQTEYVFLLSPQVPGEVLEIRTTLPGATPGAPPESVERLTLQPSAAP</sequence>
<name>A0A839HTK9_9BURK</name>
<accession>A0A839HTK9</accession>
<organism evidence="3 4">
    <name type="scientific">Aquariibacter albus</name>
    <dbReference type="NCBI Taxonomy" id="2759899"/>
    <lineage>
        <taxon>Bacteria</taxon>
        <taxon>Pseudomonadati</taxon>
        <taxon>Pseudomonadota</taxon>
        <taxon>Betaproteobacteria</taxon>
        <taxon>Burkholderiales</taxon>
        <taxon>Sphaerotilaceae</taxon>
        <taxon>Aquariibacter</taxon>
    </lineage>
</organism>
<evidence type="ECO:0000313" key="3">
    <source>
        <dbReference type="EMBL" id="MBB1163068.1"/>
    </source>
</evidence>
<evidence type="ECO:0000313" key="4">
    <source>
        <dbReference type="Proteomes" id="UP000586093"/>
    </source>
</evidence>
<reference evidence="3 4" key="1">
    <citation type="submission" date="2020-08" db="EMBL/GenBank/DDBJ databases">
        <title>Aquariorum lacteus gen. nov., sp. nov., a new member of the family Comamonadaceae, isolated from freshwater aquarium.</title>
        <authorList>
            <person name="Chun S.-J."/>
        </authorList>
    </citation>
    <scope>NUCLEOTIDE SEQUENCE [LARGE SCALE GENOMIC DNA]</scope>
    <source>
        <strain evidence="3 4">SJAQ100</strain>
    </source>
</reference>
<feature type="region of interest" description="Disordered" evidence="1">
    <location>
        <begin position="217"/>
        <end position="239"/>
    </location>
</feature>
<protein>
    <submittedName>
        <fullName evidence="3">Uncharacterized protein</fullName>
    </submittedName>
</protein>
<comment type="caution">
    <text evidence="3">The sequence shown here is derived from an EMBL/GenBank/DDBJ whole genome shotgun (WGS) entry which is preliminary data.</text>
</comment>
<keyword evidence="4" id="KW-1185">Reference proteome</keyword>
<keyword evidence="2" id="KW-0732">Signal</keyword>
<feature type="chain" id="PRO_5032394693" evidence="2">
    <location>
        <begin position="25"/>
        <end position="239"/>
    </location>
</feature>
<dbReference type="RefSeq" id="WP_182665636.1">
    <property type="nucleotide sequence ID" value="NZ_JACIVI010000006.1"/>
</dbReference>
<dbReference type="AlphaFoldDB" id="A0A839HTK9"/>
<proteinExistence type="predicted"/>
<feature type="signal peptide" evidence="2">
    <location>
        <begin position="1"/>
        <end position="24"/>
    </location>
</feature>